<dbReference type="InterPro" id="IPR006179">
    <property type="entry name" value="5_nucleotidase/apyrase"/>
</dbReference>
<dbReference type="PRINTS" id="PR01607">
    <property type="entry name" value="APYRASEFAMLY"/>
</dbReference>
<dbReference type="Gene3D" id="3.60.21.10">
    <property type="match status" value="1"/>
</dbReference>
<evidence type="ECO:0000256" key="1">
    <source>
        <dbReference type="RuleBase" id="RU362119"/>
    </source>
</evidence>
<protein>
    <submittedName>
        <fullName evidence="3">Bifunctional metallophosphatase/5'-nucleotidase</fullName>
    </submittedName>
</protein>
<dbReference type="Proteomes" id="UP000709336">
    <property type="component" value="Unassembled WGS sequence"/>
</dbReference>
<sequence length="492" mass="54518">MLITLVASAWADEKNITFVFTADMPVVGDERKGAYSRLATLLKEVRAQETETAFLFGGASLGPSPMSGFDRGAHIIDVLNSLEPDAMGVSQREFSYYEDELSLRAFEAGFPMVASNLFDPLVRSTPTGLVDRVLIEKGNLSIGIVSVVDPSVTEEYPLERAQVIDPSEQVKVKALQLRASGAQLVVLLYSHPSLFVKKQLEQGVIDLAFLTDPDLDIRSEETVWSHPRNVLLSRYAQAAVVSCSLNENESERLTIESKLLNLDQFAPDPEVVAQTTGYSMRLNRLLDEQISQLKAPMDTSRKAVRSGENAFANLLTDAIKSFTQADVVLLNGGIIRAEKYYQEGELITRGDIFQELPFRNKVATLDIKGKVIIQALENGLSMLESLEGRFPHVAGMQVTYDSRLPAKERVLKVTIDGEPIAPEKNYLLATTQYLAEGGDGYWMFKEREGESGNTKFPPLLSDIVITNMRQQGQINPQIENRMVDVAKRKPGE</sequence>
<dbReference type="InterPro" id="IPR036907">
    <property type="entry name" value="5'-Nucleotdase_C_sf"/>
</dbReference>
<comment type="caution">
    <text evidence="3">The sequence shown here is derived from an EMBL/GenBank/DDBJ whole genome shotgun (WGS) entry which is preliminary data.</text>
</comment>
<dbReference type="InterPro" id="IPR029052">
    <property type="entry name" value="Metallo-depent_PP-like"/>
</dbReference>
<accession>A0ABX1R320</accession>
<dbReference type="PANTHER" id="PTHR11575:SF24">
    <property type="entry name" value="5'-NUCLEOTIDASE"/>
    <property type="match status" value="1"/>
</dbReference>
<proteinExistence type="inferred from homology"/>
<gene>
    <name evidence="3" type="ORF">HCJ96_12480</name>
</gene>
<evidence type="ECO:0000259" key="2">
    <source>
        <dbReference type="Pfam" id="PF02872"/>
    </source>
</evidence>
<dbReference type="Pfam" id="PF02872">
    <property type="entry name" value="5_nucleotid_C"/>
    <property type="match status" value="1"/>
</dbReference>
<keyword evidence="4" id="KW-1185">Reference proteome</keyword>
<comment type="similarity">
    <text evidence="1">Belongs to the 5'-nucleotidase family.</text>
</comment>
<dbReference type="EMBL" id="JAATNW010000006">
    <property type="protein sequence ID" value="NMH60845.1"/>
    <property type="molecule type" value="Genomic_DNA"/>
</dbReference>
<dbReference type="PANTHER" id="PTHR11575">
    <property type="entry name" value="5'-NUCLEOTIDASE-RELATED"/>
    <property type="match status" value="1"/>
</dbReference>
<dbReference type="SUPFAM" id="SSF56300">
    <property type="entry name" value="Metallo-dependent phosphatases"/>
    <property type="match status" value="1"/>
</dbReference>
<feature type="domain" description="5'-Nucleotidase C-terminal" evidence="2">
    <location>
        <begin position="294"/>
        <end position="446"/>
    </location>
</feature>
<dbReference type="RefSeq" id="WP_169211394.1">
    <property type="nucleotide sequence ID" value="NZ_JAATNW010000006.1"/>
</dbReference>
<organism evidence="3 4">
    <name type="scientific">Alteromonas ponticola</name>
    <dbReference type="NCBI Taxonomy" id="2720613"/>
    <lineage>
        <taxon>Bacteria</taxon>
        <taxon>Pseudomonadati</taxon>
        <taxon>Pseudomonadota</taxon>
        <taxon>Gammaproteobacteria</taxon>
        <taxon>Alteromonadales</taxon>
        <taxon>Alteromonadaceae</taxon>
        <taxon>Alteromonas/Salinimonas group</taxon>
        <taxon>Alteromonas</taxon>
    </lineage>
</organism>
<dbReference type="Gene3D" id="3.90.780.10">
    <property type="entry name" value="5'-Nucleotidase, C-terminal domain"/>
    <property type="match status" value="1"/>
</dbReference>
<keyword evidence="1" id="KW-0378">Hydrolase</keyword>
<evidence type="ECO:0000313" key="4">
    <source>
        <dbReference type="Proteomes" id="UP000709336"/>
    </source>
</evidence>
<evidence type="ECO:0000313" key="3">
    <source>
        <dbReference type="EMBL" id="NMH60845.1"/>
    </source>
</evidence>
<name>A0ABX1R320_9ALTE</name>
<keyword evidence="1" id="KW-0547">Nucleotide-binding</keyword>
<reference evidence="3 4" key="1">
    <citation type="submission" date="2020-03" db="EMBL/GenBank/DDBJ databases">
        <title>Alteromonas ponticola sp. nov., isolated from seawater.</title>
        <authorList>
            <person name="Yoon J.-H."/>
            <person name="Kim Y.-O."/>
        </authorList>
    </citation>
    <scope>NUCLEOTIDE SEQUENCE [LARGE SCALE GENOMIC DNA]</scope>
    <source>
        <strain evidence="3 4">MYP5</strain>
    </source>
</reference>
<dbReference type="InterPro" id="IPR008334">
    <property type="entry name" value="5'-Nucleotdase_C"/>
</dbReference>
<dbReference type="SUPFAM" id="SSF55816">
    <property type="entry name" value="5'-nucleotidase (syn. UDP-sugar hydrolase), C-terminal domain"/>
    <property type="match status" value="1"/>
</dbReference>